<evidence type="ECO:0000313" key="2">
    <source>
        <dbReference type="Proteomes" id="UP001158986"/>
    </source>
</evidence>
<name>A0ABN8CPG6_9STRA</name>
<keyword evidence="2" id="KW-1185">Reference proteome</keyword>
<accession>A0ABN8CPG6</accession>
<gene>
    <name evidence="1" type="ORF">PBS001_LOCUS794</name>
</gene>
<proteinExistence type="predicted"/>
<evidence type="ECO:0000313" key="1">
    <source>
        <dbReference type="EMBL" id="CAH0514014.1"/>
    </source>
</evidence>
<sequence>MKQKRRLSTPPFGHHSVPISAILQDEDMAMLPVKCRPRFRHISKRSLVFVSSSFLRQSPSTIVSQSPTNLYDSTHKNGLLDLLELACYHFGVELLHFWVRTADTADVPLMP</sequence>
<comment type="caution">
    <text evidence="1">The sequence shown here is derived from an EMBL/GenBank/DDBJ whole genome shotgun (WGS) entry which is preliminary data.</text>
</comment>
<reference evidence="1 2" key="1">
    <citation type="submission" date="2021-11" db="EMBL/GenBank/DDBJ databases">
        <authorList>
            <person name="Islam A."/>
            <person name="Islam S."/>
            <person name="Flora M.S."/>
            <person name="Rahman M."/>
            <person name="Ziaur R.M."/>
            <person name="Epstein J.H."/>
            <person name="Hassan M."/>
            <person name="Klassen M."/>
            <person name="Woodard K."/>
            <person name="Webb A."/>
            <person name="Webby R.J."/>
            <person name="El Zowalaty M.E."/>
        </authorList>
    </citation>
    <scope>NUCLEOTIDE SEQUENCE [LARGE SCALE GENOMIC DNA]</scope>
    <source>
        <strain evidence="1">Pbs1</strain>
    </source>
</reference>
<protein>
    <submittedName>
        <fullName evidence="1">Uncharacterized protein</fullName>
    </submittedName>
</protein>
<dbReference type="EMBL" id="CAKLCB010000048">
    <property type="protein sequence ID" value="CAH0514014.1"/>
    <property type="molecule type" value="Genomic_DNA"/>
</dbReference>
<dbReference type="Proteomes" id="UP001158986">
    <property type="component" value="Unassembled WGS sequence"/>
</dbReference>
<organism evidence="1 2">
    <name type="scientific">Peronospora belbahrii</name>
    <dbReference type="NCBI Taxonomy" id="622444"/>
    <lineage>
        <taxon>Eukaryota</taxon>
        <taxon>Sar</taxon>
        <taxon>Stramenopiles</taxon>
        <taxon>Oomycota</taxon>
        <taxon>Peronosporomycetes</taxon>
        <taxon>Peronosporales</taxon>
        <taxon>Peronosporaceae</taxon>
        <taxon>Peronospora</taxon>
    </lineage>
</organism>